<reference evidence="1 2" key="1">
    <citation type="submission" date="2012-04" db="EMBL/GenBank/DDBJ databases">
        <title>The Genome Sequence of Bacillus cereus HuA4-10.</title>
        <authorList>
            <consortium name="The Broad Institute Genome Sequencing Platform"/>
            <consortium name="The Broad Institute Genome Sequencing Center for Infectious Disease"/>
            <person name="Feldgarden M."/>
            <person name="Van der Auwera G.A."/>
            <person name="Mahillon J."/>
            <person name="Duprez V."/>
            <person name="Timmery S."/>
            <person name="Mattelet C."/>
            <person name="Dierick K."/>
            <person name="Sun M."/>
            <person name="Yu Z."/>
            <person name="Zhu L."/>
            <person name="Hu X."/>
            <person name="Shank E.B."/>
            <person name="Swiecicka I."/>
            <person name="Hansen B.M."/>
            <person name="Andrup L."/>
            <person name="Young S.K."/>
            <person name="Zeng Q."/>
            <person name="Gargeya S."/>
            <person name="Fitzgerald M."/>
            <person name="Haas B."/>
            <person name="Abouelleil A."/>
            <person name="Alvarado L."/>
            <person name="Arachchi H.M."/>
            <person name="Berlin A."/>
            <person name="Chapman S.B."/>
            <person name="Goldberg J."/>
            <person name="Griggs A."/>
            <person name="Gujja S."/>
            <person name="Hansen M."/>
            <person name="Howarth C."/>
            <person name="Imamovic A."/>
            <person name="Larimer J."/>
            <person name="McCowen C."/>
            <person name="Montmayeur A."/>
            <person name="Murphy C."/>
            <person name="Neiman D."/>
            <person name="Pearson M."/>
            <person name="Priest M."/>
            <person name="Roberts A."/>
            <person name="Saif S."/>
            <person name="Shea T."/>
            <person name="Sisk P."/>
            <person name="Sykes S."/>
            <person name="Wortman J."/>
            <person name="Nusbaum C."/>
            <person name="Birren B."/>
        </authorList>
    </citation>
    <scope>NUCLEOTIDE SEQUENCE [LARGE SCALE GENOMIC DNA]</scope>
    <source>
        <strain evidence="1 2">HuA4-10</strain>
    </source>
</reference>
<dbReference type="AlphaFoldDB" id="J8DUW9"/>
<dbReference type="HOGENOM" id="CLU_210748_0_0_9"/>
<organism evidence="1 2">
    <name type="scientific">Bacillus cereus HuA4-10</name>
    <dbReference type="NCBI Taxonomy" id="1053206"/>
    <lineage>
        <taxon>Bacteria</taxon>
        <taxon>Bacillati</taxon>
        <taxon>Bacillota</taxon>
        <taxon>Bacilli</taxon>
        <taxon>Bacillales</taxon>
        <taxon>Bacillaceae</taxon>
        <taxon>Bacillus</taxon>
        <taxon>Bacillus cereus group</taxon>
    </lineage>
</organism>
<dbReference type="EMBL" id="AHEA01000016">
    <property type="protein sequence ID" value="EJQ83007.1"/>
    <property type="molecule type" value="Genomic_DNA"/>
</dbReference>
<gene>
    <name evidence="1" type="ORF">IGC_01442</name>
</gene>
<dbReference type="PATRIC" id="fig|1053206.3.peg.1467"/>
<proteinExistence type="predicted"/>
<dbReference type="Proteomes" id="UP000006977">
    <property type="component" value="Unassembled WGS sequence"/>
</dbReference>
<name>J8DUW9_BACCE</name>
<protein>
    <submittedName>
        <fullName evidence="1">Uncharacterized protein</fullName>
    </submittedName>
</protein>
<dbReference type="RefSeq" id="WP_002145888.1">
    <property type="nucleotide sequence ID" value="NZ_JH792148.1"/>
</dbReference>
<evidence type="ECO:0000313" key="2">
    <source>
        <dbReference type="Proteomes" id="UP000006977"/>
    </source>
</evidence>
<accession>J8DUW9</accession>
<comment type="caution">
    <text evidence="1">The sequence shown here is derived from an EMBL/GenBank/DDBJ whole genome shotgun (WGS) entry which is preliminary data.</text>
</comment>
<evidence type="ECO:0000313" key="1">
    <source>
        <dbReference type="EMBL" id="EJQ83007.1"/>
    </source>
</evidence>
<sequence length="41" mass="5134">MYFYPNNDDTLYRQNEKLIRSIEKAMNERNQILEIRQDEIK</sequence>